<accession>A0A2K3KBW0</accession>
<dbReference type="AlphaFoldDB" id="A0A2K3KBW0"/>
<reference evidence="1 2" key="2">
    <citation type="journal article" date="2017" name="Front. Plant Sci.">
        <title>Gene Classification and Mining of Molecular Markers Useful in Red Clover (Trifolium pratense) Breeding.</title>
        <authorList>
            <person name="Istvanek J."/>
            <person name="Dluhosova J."/>
            <person name="Dluhos P."/>
            <person name="Patkova L."/>
            <person name="Nedelnik J."/>
            <person name="Repkova J."/>
        </authorList>
    </citation>
    <scope>NUCLEOTIDE SEQUENCE [LARGE SCALE GENOMIC DNA]</scope>
    <source>
        <strain evidence="2">cv. Tatra</strain>
        <tissue evidence="1">Young leaves</tissue>
    </source>
</reference>
<dbReference type="Proteomes" id="UP000236291">
    <property type="component" value="Unassembled WGS sequence"/>
</dbReference>
<gene>
    <name evidence="1" type="ORF">L195_g061788</name>
</gene>
<name>A0A2K3KBW0_TRIPR</name>
<dbReference type="EMBL" id="ASHM01158388">
    <property type="protein sequence ID" value="PNX63764.1"/>
    <property type="molecule type" value="Genomic_DNA"/>
</dbReference>
<sequence>MLQLEIWEGGRWLLGALALSTFAADEDAWVYRLDSG</sequence>
<proteinExistence type="predicted"/>
<comment type="caution">
    <text evidence="1">The sequence shown here is derived from an EMBL/GenBank/DDBJ whole genome shotgun (WGS) entry which is preliminary data.</text>
</comment>
<organism evidence="1 2">
    <name type="scientific">Trifolium pratense</name>
    <name type="common">Red clover</name>
    <dbReference type="NCBI Taxonomy" id="57577"/>
    <lineage>
        <taxon>Eukaryota</taxon>
        <taxon>Viridiplantae</taxon>
        <taxon>Streptophyta</taxon>
        <taxon>Embryophyta</taxon>
        <taxon>Tracheophyta</taxon>
        <taxon>Spermatophyta</taxon>
        <taxon>Magnoliopsida</taxon>
        <taxon>eudicotyledons</taxon>
        <taxon>Gunneridae</taxon>
        <taxon>Pentapetalae</taxon>
        <taxon>rosids</taxon>
        <taxon>fabids</taxon>
        <taxon>Fabales</taxon>
        <taxon>Fabaceae</taxon>
        <taxon>Papilionoideae</taxon>
        <taxon>50 kb inversion clade</taxon>
        <taxon>NPAAA clade</taxon>
        <taxon>Hologalegina</taxon>
        <taxon>IRL clade</taxon>
        <taxon>Trifolieae</taxon>
        <taxon>Trifolium</taxon>
    </lineage>
</organism>
<protein>
    <submittedName>
        <fullName evidence="1">Uncharacterized protein</fullName>
    </submittedName>
</protein>
<evidence type="ECO:0000313" key="2">
    <source>
        <dbReference type="Proteomes" id="UP000236291"/>
    </source>
</evidence>
<evidence type="ECO:0000313" key="1">
    <source>
        <dbReference type="EMBL" id="PNX63764.1"/>
    </source>
</evidence>
<reference evidence="1 2" key="1">
    <citation type="journal article" date="2014" name="Am. J. Bot.">
        <title>Genome assembly and annotation for red clover (Trifolium pratense; Fabaceae).</title>
        <authorList>
            <person name="Istvanek J."/>
            <person name="Jaros M."/>
            <person name="Krenek A."/>
            <person name="Repkova J."/>
        </authorList>
    </citation>
    <scope>NUCLEOTIDE SEQUENCE [LARGE SCALE GENOMIC DNA]</scope>
    <source>
        <strain evidence="2">cv. Tatra</strain>
        <tissue evidence="1">Young leaves</tissue>
    </source>
</reference>
<feature type="non-terminal residue" evidence="1">
    <location>
        <position position="36"/>
    </location>
</feature>